<dbReference type="EMBL" id="QFQP01000001">
    <property type="protein sequence ID" value="PZR18717.1"/>
    <property type="molecule type" value="Genomic_DNA"/>
</dbReference>
<organism evidence="1 2">
    <name type="scientific">Archangium gephyra</name>
    <dbReference type="NCBI Taxonomy" id="48"/>
    <lineage>
        <taxon>Bacteria</taxon>
        <taxon>Pseudomonadati</taxon>
        <taxon>Myxococcota</taxon>
        <taxon>Myxococcia</taxon>
        <taxon>Myxococcales</taxon>
        <taxon>Cystobacterineae</taxon>
        <taxon>Archangiaceae</taxon>
        <taxon>Archangium</taxon>
    </lineage>
</organism>
<sequence length="73" mass="7331">MKVTHVDPLGLSTAALFTAVNATTLQPTFSKLLAGFGGELAWAALVPGSSSPGLLAVGQAVQAPVWSLAGQLQ</sequence>
<accession>A0A2W5TX38</accession>
<name>A0A2W5TX38_9BACT</name>
<protein>
    <submittedName>
        <fullName evidence="1">Uncharacterized protein</fullName>
    </submittedName>
</protein>
<gene>
    <name evidence="1" type="ORF">DI536_02230</name>
</gene>
<proteinExistence type="predicted"/>
<comment type="caution">
    <text evidence="1">The sequence shown here is derived from an EMBL/GenBank/DDBJ whole genome shotgun (WGS) entry which is preliminary data.</text>
</comment>
<dbReference type="Proteomes" id="UP000249061">
    <property type="component" value="Unassembled WGS sequence"/>
</dbReference>
<evidence type="ECO:0000313" key="2">
    <source>
        <dbReference type="Proteomes" id="UP000249061"/>
    </source>
</evidence>
<dbReference type="AlphaFoldDB" id="A0A2W5TX38"/>
<reference evidence="1 2" key="1">
    <citation type="submission" date="2017-08" db="EMBL/GenBank/DDBJ databases">
        <title>Infants hospitalized years apart are colonized by the same room-sourced microbial strains.</title>
        <authorList>
            <person name="Brooks B."/>
            <person name="Olm M.R."/>
            <person name="Firek B.A."/>
            <person name="Baker R."/>
            <person name="Thomas B.C."/>
            <person name="Morowitz M.J."/>
            <person name="Banfield J.F."/>
        </authorList>
    </citation>
    <scope>NUCLEOTIDE SEQUENCE [LARGE SCALE GENOMIC DNA]</scope>
    <source>
        <strain evidence="1">S2_003_000_R2_14</strain>
    </source>
</reference>
<evidence type="ECO:0000313" key="1">
    <source>
        <dbReference type="EMBL" id="PZR18717.1"/>
    </source>
</evidence>